<comment type="caution">
    <text evidence="1">The sequence shown here is derived from an EMBL/GenBank/DDBJ whole genome shotgun (WGS) entry which is preliminary data.</text>
</comment>
<evidence type="ECO:0000313" key="1">
    <source>
        <dbReference type="EMBL" id="MFD1063036.1"/>
    </source>
</evidence>
<proteinExistence type="predicted"/>
<protein>
    <submittedName>
        <fullName evidence="1">Uncharacterized protein</fullName>
    </submittedName>
</protein>
<organism evidence="1 2">
    <name type="scientific">Winogradskyella litorisediminis</name>
    <dbReference type="NCBI Taxonomy" id="1156618"/>
    <lineage>
        <taxon>Bacteria</taxon>
        <taxon>Pseudomonadati</taxon>
        <taxon>Bacteroidota</taxon>
        <taxon>Flavobacteriia</taxon>
        <taxon>Flavobacteriales</taxon>
        <taxon>Flavobacteriaceae</taxon>
        <taxon>Winogradskyella</taxon>
    </lineage>
</organism>
<keyword evidence="2" id="KW-1185">Reference proteome</keyword>
<dbReference type="EMBL" id="JBHTJL010000009">
    <property type="protein sequence ID" value="MFD1063036.1"/>
    <property type="molecule type" value="Genomic_DNA"/>
</dbReference>
<name>A0ABW3N925_9FLAO</name>
<reference evidence="2" key="1">
    <citation type="journal article" date="2019" name="Int. J. Syst. Evol. Microbiol.">
        <title>The Global Catalogue of Microorganisms (GCM) 10K type strain sequencing project: providing services to taxonomists for standard genome sequencing and annotation.</title>
        <authorList>
            <consortium name="The Broad Institute Genomics Platform"/>
            <consortium name="The Broad Institute Genome Sequencing Center for Infectious Disease"/>
            <person name="Wu L."/>
            <person name="Ma J."/>
        </authorList>
    </citation>
    <scope>NUCLEOTIDE SEQUENCE [LARGE SCALE GENOMIC DNA]</scope>
    <source>
        <strain evidence="2">CCUG 62215</strain>
    </source>
</reference>
<gene>
    <name evidence="1" type="ORF">ACFQ1Q_07240</name>
</gene>
<dbReference type="Proteomes" id="UP001597013">
    <property type="component" value="Unassembled WGS sequence"/>
</dbReference>
<evidence type="ECO:0000313" key="2">
    <source>
        <dbReference type="Proteomes" id="UP001597013"/>
    </source>
</evidence>
<dbReference type="RefSeq" id="WP_386129429.1">
    <property type="nucleotide sequence ID" value="NZ_JBHTJL010000009.1"/>
</dbReference>
<accession>A0ABW3N925</accession>
<sequence>MKNLVVALALTLGTVISVNAQKLKGNVNYNDVKVESLSISVEVDSAEEIESTFSIEDFEEILNETEAKDELSFKIKCNGKKMSNGKSSSVSYTVKGNINEKQKFLESIAKVRASAIKYYNSKK</sequence>